<dbReference type="SUPFAM" id="SSF52047">
    <property type="entry name" value="RNI-like"/>
    <property type="match status" value="1"/>
</dbReference>
<dbReference type="Gene3D" id="3.80.10.10">
    <property type="entry name" value="Ribonuclease Inhibitor"/>
    <property type="match status" value="1"/>
</dbReference>
<comment type="caution">
    <text evidence="1">The sequence shown here is derived from an EMBL/GenBank/DDBJ whole genome shotgun (WGS) entry which is preliminary data.</text>
</comment>
<dbReference type="EMBL" id="JANAWD010000038">
    <property type="protein sequence ID" value="KAJ3489830.1"/>
    <property type="molecule type" value="Genomic_DNA"/>
</dbReference>
<dbReference type="AlphaFoldDB" id="A0AAD5YHZ3"/>
<evidence type="ECO:0000313" key="2">
    <source>
        <dbReference type="Proteomes" id="UP001212997"/>
    </source>
</evidence>
<accession>A0AAD5YHZ3</accession>
<sequence>MKELTLDASPRNTTFQRIPRLEKVELSRPTLVSILRLLPNLSSLGLRSIHITKYHMTEDEDAIWRSRKVPLTTLKLVGLGTFRSAYSIVAEEGNVCRIVSIVPSVSELHLTGMDFPNGPSLHLPLQRRLRHRIKKLYINECRTFAHIIQGLKSVCNLDSLEQLSILSAPKEVGSIAQFLGQNRSMSCLDIRLRCPLPGHISPVFFLTLYIRRFDRVFVGTVLRGTPISLIKCTGLTSLILEVQMASTIAKLRDAWFILANFLRNIPPSIRTITVQVLPGTGDSLQKFPSGLEGQNWEPVANALESLTGLETLTFELVSPVPPYSDKLLDARDCHTRLTKVLEGKLAFLYERNMLRILSGIVTMSGE</sequence>
<evidence type="ECO:0008006" key="3">
    <source>
        <dbReference type="Google" id="ProtNLM"/>
    </source>
</evidence>
<evidence type="ECO:0000313" key="1">
    <source>
        <dbReference type="EMBL" id="KAJ3489830.1"/>
    </source>
</evidence>
<dbReference type="Proteomes" id="UP001212997">
    <property type="component" value="Unassembled WGS sequence"/>
</dbReference>
<dbReference type="InterPro" id="IPR032675">
    <property type="entry name" value="LRR_dom_sf"/>
</dbReference>
<organism evidence="1 2">
    <name type="scientific">Meripilus lineatus</name>
    <dbReference type="NCBI Taxonomy" id="2056292"/>
    <lineage>
        <taxon>Eukaryota</taxon>
        <taxon>Fungi</taxon>
        <taxon>Dikarya</taxon>
        <taxon>Basidiomycota</taxon>
        <taxon>Agaricomycotina</taxon>
        <taxon>Agaricomycetes</taxon>
        <taxon>Polyporales</taxon>
        <taxon>Meripilaceae</taxon>
        <taxon>Meripilus</taxon>
    </lineage>
</organism>
<proteinExistence type="predicted"/>
<keyword evidence="2" id="KW-1185">Reference proteome</keyword>
<gene>
    <name evidence="1" type="ORF">NLI96_g1846</name>
</gene>
<protein>
    <recommendedName>
        <fullName evidence="3">F-box domain-containing protein</fullName>
    </recommendedName>
</protein>
<reference evidence="1" key="1">
    <citation type="submission" date="2022-07" db="EMBL/GenBank/DDBJ databases">
        <title>Genome Sequence of Physisporinus lineatus.</title>
        <authorList>
            <person name="Buettner E."/>
        </authorList>
    </citation>
    <scope>NUCLEOTIDE SEQUENCE</scope>
    <source>
        <strain evidence="1">VT162</strain>
    </source>
</reference>
<name>A0AAD5YHZ3_9APHY</name>